<evidence type="ECO:0008006" key="4">
    <source>
        <dbReference type="Google" id="ProtNLM"/>
    </source>
</evidence>
<reference evidence="2 3" key="1">
    <citation type="submission" date="2009-06" db="EMBL/GenBank/DDBJ databases">
        <title>Molecular Evidence for Microbiologically Influenced Corrosion from genome of Methanogen.</title>
        <authorList>
            <person name="Ito N."/>
            <person name="Tsurumaru H."/>
            <person name="Shimizu A."/>
            <person name="Harada T."/>
            <person name="Hosoyama A."/>
            <person name="Horikawa H."/>
            <person name="Wakai S."/>
            <person name="Sasaki K."/>
            <person name="Nishijima K."/>
            <person name="Ataku H."/>
            <person name="Yamazaki J."/>
            <person name="Mise M."/>
            <person name="Yamazaki S."/>
            <person name="Tanikawa S."/>
            <person name="Harayama S."/>
            <person name="Fujita N."/>
        </authorList>
    </citation>
    <scope>NUCLEOTIDE SEQUENCE [LARGE SCALE GENOMIC DNA]</scope>
    <source>
        <strain evidence="3">KA1 ( NBRC 102054)</strain>
    </source>
</reference>
<feature type="region of interest" description="Disordered" evidence="1">
    <location>
        <begin position="1"/>
        <end position="54"/>
    </location>
</feature>
<organism evidence="2 3">
    <name type="scientific">Methanococcus maripaludis KA1</name>
    <dbReference type="NCBI Taxonomy" id="637914"/>
    <lineage>
        <taxon>Archaea</taxon>
        <taxon>Methanobacteriati</taxon>
        <taxon>Methanobacteriota</taxon>
        <taxon>Methanomada group</taxon>
        <taxon>Methanococci</taxon>
        <taxon>Methanococcales</taxon>
        <taxon>Methanococcaceae</taxon>
        <taxon>Methanococcus</taxon>
    </lineage>
</organism>
<dbReference type="InterPro" id="IPR025549">
    <property type="entry name" value="YjzC"/>
</dbReference>
<dbReference type="Proteomes" id="UP000264208">
    <property type="component" value="Chromosome"/>
</dbReference>
<protein>
    <recommendedName>
        <fullName evidence="4">YjzC-like protein</fullName>
    </recommendedName>
</protein>
<feature type="compositionally biased region" description="Basic and acidic residues" evidence="1">
    <location>
        <begin position="1"/>
        <end position="20"/>
    </location>
</feature>
<dbReference type="GeneID" id="41279250"/>
<dbReference type="KEGG" id="mmak:MMKA1_08340"/>
<feature type="compositionally biased region" description="Polar residues" evidence="1">
    <location>
        <begin position="25"/>
        <end position="34"/>
    </location>
</feature>
<proteinExistence type="predicted"/>
<evidence type="ECO:0000313" key="2">
    <source>
        <dbReference type="EMBL" id="BAP60951.1"/>
    </source>
</evidence>
<evidence type="ECO:0000313" key="3">
    <source>
        <dbReference type="Proteomes" id="UP000264208"/>
    </source>
</evidence>
<name>A0A2Z5PTH7_METMI</name>
<dbReference type="RefSeq" id="WP_146778160.1">
    <property type="nucleotide sequence ID" value="NZ_AP011526.1"/>
</dbReference>
<sequence length="54" mass="5955">MALQKPGEKPNKNGEYKEVGPRGGQISNARQVTITPDDGHLPPTQKSGRKWDKI</sequence>
<evidence type="ECO:0000256" key="1">
    <source>
        <dbReference type="SAM" id="MobiDB-lite"/>
    </source>
</evidence>
<dbReference type="Pfam" id="PF14168">
    <property type="entry name" value="YjzC"/>
    <property type="match status" value="1"/>
</dbReference>
<accession>A0A2Z5PTH7</accession>
<dbReference type="AlphaFoldDB" id="A0A2Z5PTH7"/>
<dbReference type="EMBL" id="AP011526">
    <property type="protein sequence ID" value="BAP60951.1"/>
    <property type="molecule type" value="Genomic_DNA"/>
</dbReference>
<gene>
    <name evidence="2" type="ORF">MMKA1_08340</name>
</gene>